<dbReference type="PANTHER" id="PTHR34979:SF1">
    <property type="entry name" value="INNER MEMBRANE PROTEIN YGAZ"/>
    <property type="match status" value="1"/>
</dbReference>
<dbReference type="EMBL" id="FQZL01000004">
    <property type="protein sequence ID" value="SHI40959.1"/>
    <property type="molecule type" value="Genomic_DNA"/>
</dbReference>
<feature type="transmembrane region" description="Helical" evidence="8">
    <location>
        <begin position="121"/>
        <end position="143"/>
    </location>
</feature>
<dbReference type="GO" id="GO:1903785">
    <property type="term" value="P:L-valine transmembrane transport"/>
    <property type="evidence" value="ECO:0007669"/>
    <property type="project" value="TreeGrafter"/>
</dbReference>
<proteinExistence type="inferred from homology"/>
<dbReference type="GO" id="GO:0005886">
    <property type="term" value="C:plasma membrane"/>
    <property type="evidence" value="ECO:0007669"/>
    <property type="project" value="UniProtKB-SubCell"/>
</dbReference>
<evidence type="ECO:0000256" key="8">
    <source>
        <dbReference type="SAM" id="Phobius"/>
    </source>
</evidence>
<dbReference type="InterPro" id="IPR011606">
    <property type="entry name" value="Brnchd-chn_aa_trnsp_permease"/>
</dbReference>
<reference evidence="9 10" key="1">
    <citation type="submission" date="2016-11" db="EMBL/GenBank/DDBJ databases">
        <authorList>
            <person name="Jaros S."/>
            <person name="Januszkiewicz K."/>
            <person name="Wedrychowicz H."/>
        </authorList>
    </citation>
    <scope>NUCLEOTIDE SEQUENCE [LARGE SCALE GENOMIC DNA]</scope>
    <source>
        <strain evidence="9 10">DSM 17477</strain>
    </source>
</reference>
<feature type="transmembrane region" description="Helical" evidence="8">
    <location>
        <begin position="41"/>
        <end position="74"/>
    </location>
</feature>
<evidence type="ECO:0000313" key="10">
    <source>
        <dbReference type="Proteomes" id="UP000184052"/>
    </source>
</evidence>
<protein>
    <submittedName>
        <fullName evidence="9">4-azaleucine resistance probable transporter AzlC</fullName>
    </submittedName>
</protein>
<evidence type="ECO:0000256" key="2">
    <source>
        <dbReference type="ARBA" id="ARBA00010735"/>
    </source>
</evidence>
<evidence type="ECO:0000256" key="1">
    <source>
        <dbReference type="ARBA" id="ARBA00004651"/>
    </source>
</evidence>
<dbReference type="Pfam" id="PF03591">
    <property type="entry name" value="AzlC"/>
    <property type="match status" value="1"/>
</dbReference>
<dbReference type="RefSeq" id="WP_073045943.1">
    <property type="nucleotide sequence ID" value="NZ_FQZL01000004.1"/>
</dbReference>
<gene>
    <name evidence="9" type="ORF">SAMN02745751_00278</name>
</gene>
<dbReference type="STRING" id="1121476.SAMN02745751_00278"/>
<comment type="subcellular location">
    <subcellularLocation>
        <location evidence="1">Cell membrane</location>
        <topology evidence="1">Multi-pass membrane protein</topology>
    </subcellularLocation>
</comment>
<keyword evidence="7 8" id="KW-0472">Membrane</keyword>
<evidence type="ECO:0000256" key="3">
    <source>
        <dbReference type="ARBA" id="ARBA00022448"/>
    </source>
</evidence>
<evidence type="ECO:0000256" key="7">
    <source>
        <dbReference type="ARBA" id="ARBA00023136"/>
    </source>
</evidence>
<keyword evidence="4" id="KW-1003">Cell membrane</keyword>
<evidence type="ECO:0000256" key="4">
    <source>
        <dbReference type="ARBA" id="ARBA00022475"/>
    </source>
</evidence>
<keyword evidence="3" id="KW-0813">Transport</keyword>
<dbReference type="PANTHER" id="PTHR34979">
    <property type="entry name" value="INNER MEMBRANE PROTEIN YGAZ"/>
    <property type="match status" value="1"/>
</dbReference>
<evidence type="ECO:0000313" key="9">
    <source>
        <dbReference type="EMBL" id="SHI40959.1"/>
    </source>
</evidence>
<dbReference type="Proteomes" id="UP000184052">
    <property type="component" value="Unassembled WGS sequence"/>
</dbReference>
<evidence type="ECO:0000256" key="5">
    <source>
        <dbReference type="ARBA" id="ARBA00022692"/>
    </source>
</evidence>
<accession>A0A1M6AWN1</accession>
<dbReference type="AlphaFoldDB" id="A0A1M6AWN1"/>
<keyword evidence="5 8" id="KW-0812">Transmembrane</keyword>
<comment type="similarity">
    <text evidence="2">Belongs to the AzlC family.</text>
</comment>
<name>A0A1M6AWN1_9FIRM</name>
<feature type="transmembrane region" description="Helical" evidence="8">
    <location>
        <begin position="177"/>
        <end position="195"/>
    </location>
</feature>
<feature type="transmembrane region" description="Helical" evidence="8">
    <location>
        <begin position="201"/>
        <end position="219"/>
    </location>
</feature>
<organism evidence="9 10">
    <name type="scientific">Dethiosulfatibacter aminovorans DSM 17477</name>
    <dbReference type="NCBI Taxonomy" id="1121476"/>
    <lineage>
        <taxon>Bacteria</taxon>
        <taxon>Bacillati</taxon>
        <taxon>Bacillota</taxon>
        <taxon>Tissierellia</taxon>
        <taxon>Dethiosulfatibacter</taxon>
    </lineage>
</organism>
<feature type="transmembrane region" description="Helical" evidence="8">
    <location>
        <begin position="7"/>
        <end position="29"/>
    </location>
</feature>
<evidence type="ECO:0000256" key="6">
    <source>
        <dbReference type="ARBA" id="ARBA00022989"/>
    </source>
</evidence>
<feature type="transmembrane region" description="Helical" evidence="8">
    <location>
        <begin position="149"/>
        <end position="168"/>
    </location>
</feature>
<sequence>MGDGVKAAIPVFVGYFPIAIAFGILSRGAGLNLLETLSFSFIVFAGASQFIAVSMIAMGASAAEIIMTTFFLNFRHFLMSSSLSTKIEFSNPVFKPIVAFFVTDETFSVASFAEGRLTERYMLPLQILAYLGWGAGTGTGYLLGSILPLMLQQSINIGLYAMFVALLVPEIKKTRKAIILAALSGIVNSILVSVLGMPQGWGIVISILVVSAAGVFIYGRYELEYEELKAENSCEDEGNPLENGSKAVKRNE</sequence>
<keyword evidence="10" id="KW-1185">Reference proteome</keyword>
<keyword evidence="6 8" id="KW-1133">Transmembrane helix</keyword>